<feature type="coiled-coil region" evidence="2">
    <location>
        <begin position="82"/>
        <end position="113"/>
    </location>
</feature>
<proteinExistence type="inferred from homology"/>
<gene>
    <name evidence="4" type="ORF">MCHLO_04310</name>
</gene>
<name>A0ABQ0LAD6_MYCCL</name>
<protein>
    <recommendedName>
        <fullName evidence="3">Mug135-like C-terminal domain-containing protein</fullName>
    </recommendedName>
</protein>
<feature type="domain" description="Mug135-like C-terminal" evidence="3">
    <location>
        <begin position="163"/>
        <end position="210"/>
    </location>
</feature>
<evidence type="ECO:0000256" key="1">
    <source>
        <dbReference type="ARBA" id="ARBA00005788"/>
    </source>
</evidence>
<evidence type="ECO:0000313" key="5">
    <source>
        <dbReference type="Proteomes" id="UP000815677"/>
    </source>
</evidence>
<dbReference type="Pfam" id="PF08593">
    <property type="entry name" value="Mug135_C"/>
    <property type="match status" value="1"/>
</dbReference>
<comment type="similarity">
    <text evidence="1">Belongs to the UPF0612 family.</text>
</comment>
<dbReference type="EMBL" id="DF842823">
    <property type="protein sequence ID" value="GAT46811.1"/>
    <property type="molecule type" value="Genomic_DNA"/>
</dbReference>
<evidence type="ECO:0000256" key="2">
    <source>
        <dbReference type="SAM" id="Coils"/>
    </source>
</evidence>
<sequence length="212" mass="23358">MLPLPPLNNPLTADDVYAAEQLAHLSVSNSSSTCHPSHHREEGGNCSKQSLIDLRLYTNEVLGLVAANAAQPNMLVGAPAWAQQMQQQLMQQIQQQQKQQQQLTRDIRQEFRQLHNRLDAINLKLLRVGNRIAVGGGPGVSLEILDIFDHALETTVNPANLSTGALPLITSCEVLLGLTPQQLQSYLDGYNLQSTQIHAQDLELLQRHLGVL</sequence>
<dbReference type="InterPro" id="IPR013902">
    <property type="entry name" value="Mug135-like_C"/>
</dbReference>
<evidence type="ECO:0000259" key="3">
    <source>
        <dbReference type="Pfam" id="PF08593"/>
    </source>
</evidence>
<keyword evidence="5" id="KW-1185">Reference proteome</keyword>
<organism evidence="4 5">
    <name type="scientific">Mycena chlorophos</name>
    <name type="common">Agaric fungus</name>
    <name type="synonym">Agaricus chlorophos</name>
    <dbReference type="NCBI Taxonomy" id="658473"/>
    <lineage>
        <taxon>Eukaryota</taxon>
        <taxon>Fungi</taxon>
        <taxon>Dikarya</taxon>
        <taxon>Basidiomycota</taxon>
        <taxon>Agaricomycotina</taxon>
        <taxon>Agaricomycetes</taxon>
        <taxon>Agaricomycetidae</taxon>
        <taxon>Agaricales</taxon>
        <taxon>Marasmiineae</taxon>
        <taxon>Mycenaceae</taxon>
        <taxon>Mycena</taxon>
    </lineage>
</organism>
<evidence type="ECO:0000313" key="4">
    <source>
        <dbReference type="EMBL" id="GAT46811.1"/>
    </source>
</evidence>
<dbReference type="Proteomes" id="UP000815677">
    <property type="component" value="Unassembled WGS sequence"/>
</dbReference>
<reference evidence="4" key="1">
    <citation type="submission" date="2014-09" db="EMBL/GenBank/DDBJ databases">
        <title>Genome sequence of the luminous mushroom Mycena chlorophos for searching fungal bioluminescence genes.</title>
        <authorList>
            <person name="Tanaka Y."/>
            <person name="Kasuga D."/>
            <person name="Oba Y."/>
            <person name="Hase S."/>
            <person name="Sato K."/>
            <person name="Oba Y."/>
            <person name="Sakakibara Y."/>
        </authorList>
    </citation>
    <scope>NUCLEOTIDE SEQUENCE</scope>
</reference>
<accession>A0ABQ0LAD6</accession>
<keyword evidence="2" id="KW-0175">Coiled coil</keyword>